<evidence type="ECO:0000259" key="12">
    <source>
        <dbReference type="Pfam" id="PF20260"/>
    </source>
</evidence>
<dbReference type="NCBIfam" id="TIGR00046">
    <property type="entry name" value="RsmE family RNA methyltransferase"/>
    <property type="match status" value="1"/>
</dbReference>
<feature type="domain" description="Ribosomal RNA small subunit methyltransferase E PUA-like" evidence="12">
    <location>
        <begin position="22"/>
        <end position="64"/>
    </location>
</feature>
<dbReference type="PANTHER" id="PTHR30027">
    <property type="entry name" value="RIBOSOMAL RNA SMALL SUBUNIT METHYLTRANSFERASE E"/>
    <property type="match status" value="1"/>
</dbReference>
<evidence type="ECO:0000256" key="1">
    <source>
        <dbReference type="ARBA" id="ARBA00004496"/>
    </source>
</evidence>
<dbReference type="Pfam" id="PF04452">
    <property type="entry name" value="Methyltrans_RNA"/>
    <property type="match status" value="1"/>
</dbReference>
<dbReference type="SUPFAM" id="SSF88697">
    <property type="entry name" value="PUA domain-like"/>
    <property type="match status" value="1"/>
</dbReference>
<protein>
    <recommendedName>
        <fullName evidence="3">16S rRNA (uracil(1498)-N(3))-methyltransferase</fullName>
        <ecNumber evidence="3">2.1.1.193</ecNumber>
    </recommendedName>
</protein>
<dbReference type="EMBL" id="CAEZUW010000092">
    <property type="protein sequence ID" value="CAB4614945.1"/>
    <property type="molecule type" value="Genomic_DNA"/>
</dbReference>
<evidence type="ECO:0000256" key="4">
    <source>
        <dbReference type="ARBA" id="ARBA00022490"/>
    </source>
</evidence>
<comment type="similarity">
    <text evidence="2">Belongs to the RNA methyltransferase RsmE family.</text>
</comment>
<keyword evidence="7" id="KW-0808">Transferase</keyword>
<evidence type="ECO:0000256" key="6">
    <source>
        <dbReference type="ARBA" id="ARBA00022603"/>
    </source>
</evidence>
<sequence length="244" mass="25968">MVEPLFRFADPLVAGQTVQLIGPEGHHAAAVRRMRVGEAIALTDGRGLKARGVVSAVAPKQLTVAVHSVESSELPVVTFTLIQAVAKGDRDELAIQAATELGASKVVPWQADRSISKWDGKEQKNRERWQQIVDEAAKQALRAWFPEVLPVHTSKTLAKQIADSACTYLVLDPTSSVSLNQVELSNSQEVALVVGPEGGISEAELSLFESAGAQRVHLGSGILRTSTAGMAAIAVLAAKSGYWD</sequence>
<evidence type="ECO:0000313" key="14">
    <source>
        <dbReference type="EMBL" id="CAB4614945.1"/>
    </source>
</evidence>
<evidence type="ECO:0000256" key="9">
    <source>
        <dbReference type="ARBA" id="ARBA00025699"/>
    </source>
</evidence>
<evidence type="ECO:0000256" key="2">
    <source>
        <dbReference type="ARBA" id="ARBA00005528"/>
    </source>
</evidence>
<evidence type="ECO:0000256" key="3">
    <source>
        <dbReference type="ARBA" id="ARBA00012328"/>
    </source>
</evidence>
<dbReference type="PANTHER" id="PTHR30027:SF3">
    <property type="entry name" value="16S RRNA (URACIL(1498)-N(3))-METHYLTRANSFERASE"/>
    <property type="match status" value="1"/>
</dbReference>
<dbReference type="InterPro" id="IPR006700">
    <property type="entry name" value="RsmE"/>
</dbReference>
<proteinExistence type="inferred from homology"/>
<organism evidence="14">
    <name type="scientific">freshwater metagenome</name>
    <dbReference type="NCBI Taxonomy" id="449393"/>
    <lineage>
        <taxon>unclassified sequences</taxon>
        <taxon>metagenomes</taxon>
        <taxon>ecological metagenomes</taxon>
    </lineage>
</organism>
<dbReference type="InterPro" id="IPR029028">
    <property type="entry name" value="Alpha/beta_knot_MTases"/>
</dbReference>
<dbReference type="GO" id="GO:0005737">
    <property type="term" value="C:cytoplasm"/>
    <property type="evidence" value="ECO:0007669"/>
    <property type="project" value="UniProtKB-SubCell"/>
</dbReference>
<dbReference type="InterPro" id="IPR029026">
    <property type="entry name" value="tRNA_m1G_MTases_N"/>
</dbReference>
<dbReference type="AlphaFoldDB" id="A0A6J6HTZ1"/>
<feature type="domain" description="Ribosomal RNA small subunit methyltransferase E methyltransferase" evidence="11">
    <location>
        <begin position="73"/>
        <end position="236"/>
    </location>
</feature>
<keyword evidence="8" id="KW-0949">S-adenosyl-L-methionine</keyword>
<keyword evidence="5" id="KW-0698">rRNA processing</keyword>
<keyword evidence="6" id="KW-0489">Methyltransferase</keyword>
<reference evidence="14" key="1">
    <citation type="submission" date="2020-05" db="EMBL/GenBank/DDBJ databases">
        <authorList>
            <person name="Chiriac C."/>
            <person name="Salcher M."/>
            <person name="Ghai R."/>
            <person name="Kavagutti S V."/>
        </authorList>
    </citation>
    <scope>NUCLEOTIDE SEQUENCE</scope>
</reference>
<evidence type="ECO:0000256" key="10">
    <source>
        <dbReference type="ARBA" id="ARBA00047944"/>
    </source>
</evidence>
<dbReference type="SUPFAM" id="SSF75217">
    <property type="entry name" value="alpha/beta knot"/>
    <property type="match status" value="1"/>
</dbReference>
<dbReference type="EC" id="2.1.1.193" evidence="3"/>
<dbReference type="Gene3D" id="3.40.1280.10">
    <property type="match status" value="1"/>
</dbReference>
<dbReference type="PIRSF" id="PIRSF015601">
    <property type="entry name" value="MTase_slr0722"/>
    <property type="match status" value="1"/>
</dbReference>
<gene>
    <name evidence="13" type="ORF">UFOPK1410_00749</name>
    <name evidence="14" type="ORF">UFOPK1855_00634</name>
</gene>
<dbReference type="InterPro" id="IPR046887">
    <property type="entry name" value="RsmE_PUA-like"/>
</dbReference>
<dbReference type="EMBL" id="CAEZSH010000090">
    <property type="protein sequence ID" value="CAB4541946.1"/>
    <property type="molecule type" value="Genomic_DNA"/>
</dbReference>
<dbReference type="InterPro" id="IPR015947">
    <property type="entry name" value="PUA-like_sf"/>
</dbReference>
<dbReference type="NCBIfam" id="NF008693">
    <property type="entry name" value="PRK11713.2-3"/>
    <property type="match status" value="1"/>
</dbReference>
<evidence type="ECO:0000256" key="7">
    <source>
        <dbReference type="ARBA" id="ARBA00022679"/>
    </source>
</evidence>
<dbReference type="GO" id="GO:0070475">
    <property type="term" value="P:rRNA base methylation"/>
    <property type="evidence" value="ECO:0007669"/>
    <property type="project" value="TreeGrafter"/>
</dbReference>
<evidence type="ECO:0000259" key="11">
    <source>
        <dbReference type="Pfam" id="PF04452"/>
    </source>
</evidence>
<dbReference type="GO" id="GO:0070042">
    <property type="term" value="F:rRNA (uridine-N3-)-methyltransferase activity"/>
    <property type="evidence" value="ECO:0007669"/>
    <property type="project" value="TreeGrafter"/>
</dbReference>
<dbReference type="Pfam" id="PF20260">
    <property type="entry name" value="PUA_4"/>
    <property type="match status" value="1"/>
</dbReference>
<comment type="function">
    <text evidence="9">Specifically methylates the N3 position of the uracil ring of uridine 1498 (m3U1498) in 16S rRNA. Acts on the fully assembled 30S ribosomal subunit.</text>
</comment>
<comment type="catalytic activity">
    <reaction evidence="10">
        <text>uridine(1498) in 16S rRNA + S-adenosyl-L-methionine = N(3)-methyluridine(1498) in 16S rRNA + S-adenosyl-L-homocysteine + H(+)</text>
        <dbReference type="Rhea" id="RHEA:42920"/>
        <dbReference type="Rhea" id="RHEA-COMP:10283"/>
        <dbReference type="Rhea" id="RHEA-COMP:10284"/>
        <dbReference type="ChEBI" id="CHEBI:15378"/>
        <dbReference type="ChEBI" id="CHEBI:57856"/>
        <dbReference type="ChEBI" id="CHEBI:59789"/>
        <dbReference type="ChEBI" id="CHEBI:65315"/>
        <dbReference type="ChEBI" id="CHEBI:74502"/>
        <dbReference type="EC" id="2.1.1.193"/>
    </reaction>
</comment>
<evidence type="ECO:0000256" key="8">
    <source>
        <dbReference type="ARBA" id="ARBA00022691"/>
    </source>
</evidence>
<evidence type="ECO:0000313" key="13">
    <source>
        <dbReference type="EMBL" id="CAB4541946.1"/>
    </source>
</evidence>
<dbReference type="InterPro" id="IPR046886">
    <property type="entry name" value="RsmE_MTase_dom"/>
</dbReference>
<accession>A0A6J6HTZ1</accession>
<keyword evidence="4" id="KW-0963">Cytoplasm</keyword>
<dbReference type="Gene3D" id="2.40.240.20">
    <property type="entry name" value="Hypothetical PUA domain-like, domain 1"/>
    <property type="match status" value="1"/>
</dbReference>
<dbReference type="CDD" id="cd18084">
    <property type="entry name" value="RsmE-like"/>
    <property type="match status" value="1"/>
</dbReference>
<evidence type="ECO:0000256" key="5">
    <source>
        <dbReference type="ARBA" id="ARBA00022552"/>
    </source>
</evidence>
<comment type="subcellular location">
    <subcellularLocation>
        <location evidence="1">Cytoplasm</location>
    </subcellularLocation>
</comment>
<name>A0A6J6HTZ1_9ZZZZ</name>